<evidence type="ECO:0000313" key="11">
    <source>
        <dbReference type="Proteomes" id="UP000230638"/>
    </source>
</evidence>
<feature type="binding site" description="in other chain" evidence="7">
    <location>
        <position position="319"/>
    </location>
    <ligand>
        <name>K(+)</name>
        <dbReference type="ChEBI" id="CHEBI:29103"/>
        <note>ligand shared between two tetrameric partners</note>
    </ligand>
</feature>
<dbReference type="InterPro" id="IPR005990">
    <property type="entry name" value="IMP_DH"/>
</dbReference>
<gene>
    <name evidence="10" type="ORF">COW88_00040</name>
</gene>
<protein>
    <submittedName>
        <fullName evidence="10">IMP dehydrogenase</fullName>
        <ecNumber evidence="10">1.1.1.205</ecNumber>
    </submittedName>
</protein>
<keyword evidence="4 8" id="KW-0129">CBS domain</keyword>
<dbReference type="CDD" id="cd00381">
    <property type="entry name" value="IMPDH"/>
    <property type="match status" value="1"/>
</dbReference>
<evidence type="ECO:0000256" key="4">
    <source>
        <dbReference type="ARBA" id="ARBA00023122"/>
    </source>
</evidence>
<dbReference type="InterPro" id="IPR001093">
    <property type="entry name" value="IMP_DH_GMPRt"/>
</dbReference>
<accession>A0A2H0CVN5</accession>
<evidence type="ECO:0000256" key="1">
    <source>
        <dbReference type="ARBA" id="ARBA00005502"/>
    </source>
</evidence>
<dbReference type="PANTHER" id="PTHR11911:SF111">
    <property type="entry name" value="INOSINE-5'-MONOPHOSPHATE DEHYDROGENASE"/>
    <property type="match status" value="1"/>
</dbReference>
<feature type="active site" description="Proton acceptor" evidence="5">
    <location>
        <position position="425"/>
    </location>
</feature>
<feature type="domain" description="CBS" evidence="9">
    <location>
        <begin position="101"/>
        <end position="162"/>
    </location>
</feature>
<dbReference type="InterPro" id="IPR013785">
    <property type="entry name" value="Aldolase_TIM"/>
</dbReference>
<proteinExistence type="inferred from homology"/>
<dbReference type="InterPro" id="IPR046342">
    <property type="entry name" value="CBS_dom_sf"/>
</dbReference>
<comment type="caution">
    <text evidence="10">The sequence shown here is derived from an EMBL/GenBank/DDBJ whole genome shotgun (WGS) entry which is preliminary data.</text>
</comment>
<dbReference type="FunFam" id="3.20.20.70:FF:000424">
    <property type="entry name" value="Inosine-5'-monophosphate dehydrogenase 2"/>
    <property type="match status" value="1"/>
</dbReference>
<feature type="binding site" evidence="6">
    <location>
        <begin position="267"/>
        <end position="269"/>
    </location>
    <ligand>
        <name>NAD(+)</name>
        <dbReference type="ChEBI" id="CHEBI:57540"/>
    </ligand>
</feature>
<dbReference type="PIRSF" id="PIRSF000130">
    <property type="entry name" value="IMPDH"/>
    <property type="match status" value="1"/>
</dbReference>
<reference evidence="10 11" key="1">
    <citation type="submission" date="2017-09" db="EMBL/GenBank/DDBJ databases">
        <title>Depth-based differentiation of microbial function through sediment-hosted aquifers and enrichment of novel symbionts in the deep terrestrial subsurface.</title>
        <authorList>
            <person name="Probst A.J."/>
            <person name="Ladd B."/>
            <person name="Jarett J.K."/>
            <person name="Geller-Mcgrath D.E."/>
            <person name="Sieber C.M."/>
            <person name="Emerson J.B."/>
            <person name="Anantharaman K."/>
            <person name="Thomas B.C."/>
            <person name="Malmstrom R."/>
            <person name="Stieglmeier M."/>
            <person name="Klingl A."/>
            <person name="Woyke T."/>
            <person name="Ryan C.M."/>
            <person name="Banfield J.F."/>
        </authorList>
    </citation>
    <scope>NUCLEOTIDE SEQUENCE [LARGE SCALE GENOMIC DNA]</scope>
    <source>
        <strain evidence="10">CG22_combo_CG10-13_8_21_14_all_47_15</strain>
    </source>
</reference>
<dbReference type="GO" id="GO:0046872">
    <property type="term" value="F:metal ion binding"/>
    <property type="evidence" value="ECO:0007669"/>
    <property type="project" value="UniProtKB-KW"/>
</dbReference>
<dbReference type="AlphaFoldDB" id="A0A2H0CVN5"/>
<feature type="domain" description="CBS" evidence="9">
    <location>
        <begin position="168"/>
        <end position="228"/>
    </location>
</feature>
<feature type="binding site" description="in other chain" evidence="7">
    <location>
        <position position="321"/>
    </location>
    <ligand>
        <name>K(+)</name>
        <dbReference type="ChEBI" id="CHEBI:29103"/>
        <note>ligand shared between two tetrameric partners</note>
    </ligand>
</feature>
<keyword evidence="3 10" id="KW-0560">Oxidoreductase</keyword>
<name>A0A2H0CVN5_9BACT</name>
<dbReference type="GO" id="GO:0006183">
    <property type="term" value="P:GTP biosynthetic process"/>
    <property type="evidence" value="ECO:0007669"/>
    <property type="project" value="TreeGrafter"/>
</dbReference>
<dbReference type="Pfam" id="PF00478">
    <property type="entry name" value="IMPDH"/>
    <property type="match status" value="1"/>
</dbReference>
<keyword evidence="7" id="KW-0630">Potassium</keyword>
<dbReference type="Gene3D" id="3.20.20.70">
    <property type="entry name" value="Aldolase class I"/>
    <property type="match status" value="1"/>
</dbReference>
<feature type="binding site" description="in other chain" evidence="7">
    <location>
        <position position="324"/>
    </location>
    <ligand>
        <name>K(+)</name>
        <dbReference type="ChEBI" id="CHEBI:29103"/>
        <note>ligand shared between two tetrameric partners</note>
    </ligand>
</feature>
<dbReference type="GO" id="GO:0003938">
    <property type="term" value="F:IMP dehydrogenase activity"/>
    <property type="evidence" value="ECO:0007669"/>
    <property type="project" value="UniProtKB-EC"/>
</dbReference>
<evidence type="ECO:0000313" key="10">
    <source>
        <dbReference type="EMBL" id="PIP73954.1"/>
    </source>
</evidence>
<dbReference type="EC" id="1.1.1.205" evidence="10"/>
<evidence type="ECO:0000259" key="9">
    <source>
        <dbReference type="PROSITE" id="PS51371"/>
    </source>
</evidence>
<sequence length="507" mass="54568">MKNRPKDDFFAHLEDEGIGVTFGDVQLKTKYSTVRPPDVSLVSRFSRRVPLKVPFVSAAMDTVTEYPMAIAMAKAGGIGIIHRAMSPKEQARHVTRVKRYMNPFIPDPICVFETDTVESVLRMKEEKEYDFDTFLVLNAHGKLSGVLTSRNFKHCLENEVYLTVGTVMARDDLVTAHPDTSFEEAFQLMRKCPGDGIGLLPLVDESGMVAGLYTWKDIKRRKSSETEAYNTDTDGRLIVGAAIGIGDAGLAQAELLVLEDVDVLVIDAAHGDTETIVDMVRVVKKEFPDVDVVAGNISEADAVIRLIQAGVDGIKVGQGGGSICTTRTVAGIGCPQVSAVALCERAIRYTHKDIPVCSDGGVTESGHAAIALAAGASSVMMGRIFAGANEAPGDIIIYPDGQRFKRYDGMGSQSAMERSSAARERYGGNGSGKTVPEGVEAIVPCQGPVANVISRFIGGVRSSMGYLGAETISAFQMRAEFRRVTEAGRREASPHDVTVIPFSPISK</sequence>
<dbReference type="PANTHER" id="PTHR11911">
    <property type="entry name" value="INOSINE-5-MONOPHOSPHATE DEHYDROGENASE RELATED"/>
    <property type="match status" value="1"/>
</dbReference>
<evidence type="ECO:0000256" key="5">
    <source>
        <dbReference type="PIRSR" id="PIRSR000130-1"/>
    </source>
</evidence>
<dbReference type="SMART" id="SM01240">
    <property type="entry name" value="IMPDH"/>
    <property type="match status" value="1"/>
</dbReference>
<evidence type="ECO:0000256" key="3">
    <source>
        <dbReference type="ARBA" id="ARBA00023002"/>
    </source>
</evidence>
<comment type="similarity">
    <text evidence="1">Belongs to the IMPDH/GMPR family.</text>
</comment>
<dbReference type="PROSITE" id="PS51371">
    <property type="entry name" value="CBS"/>
    <property type="match status" value="2"/>
</dbReference>
<keyword evidence="2" id="KW-0479">Metal-binding</keyword>
<evidence type="ECO:0000256" key="6">
    <source>
        <dbReference type="PIRSR" id="PIRSR000130-3"/>
    </source>
</evidence>
<dbReference type="InterPro" id="IPR000644">
    <property type="entry name" value="CBS_dom"/>
</dbReference>
<dbReference type="EMBL" id="PCTL01000001">
    <property type="protein sequence ID" value="PIP73954.1"/>
    <property type="molecule type" value="Genomic_DNA"/>
</dbReference>
<dbReference type="Proteomes" id="UP000230638">
    <property type="component" value="Unassembled WGS sequence"/>
</dbReference>
<keyword evidence="6" id="KW-0520">NAD</keyword>
<dbReference type="CDD" id="cd04601">
    <property type="entry name" value="CBS_pair_IMPDH"/>
    <property type="match status" value="1"/>
</dbReference>
<feature type="active site" description="Thioimidate intermediate" evidence="5">
    <location>
        <position position="324"/>
    </location>
</feature>
<dbReference type="SUPFAM" id="SSF51412">
    <property type="entry name" value="Inosine monophosphate dehydrogenase (IMPDH)"/>
    <property type="match status" value="1"/>
</dbReference>
<evidence type="ECO:0000256" key="7">
    <source>
        <dbReference type="PIRSR" id="PIRSR000130-4"/>
    </source>
</evidence>
<feature type="binding site" evidence="6">
    <location>
        <begin position="317"/>
        <end position="319"/>
    </location>
    <ligand>
        <name>NAD(+)</name>
        <dbReference type="ChEBI" id="CHEBI:57540"/>
    </ligand>
</feature>
<dbReference type="Pfam" id="PF00571">
    <property type="entry name" value="CBS"/>
    <property type="match status" value="2"/>
</dbReference>
<organism evidence="10 11">
    <name type="scientific">Candidatus Lloydbacteria bacterium CG22_combo_CG10-13_8_21_14_all_47_15</name>
    <dbReference type="NCBI Taxonomy" id="1974635"/>
    <lineage>
        <taxon>Bacteria</taxon>
        <taxon>Candidatus Lloydiibacteriota</taxon>
    </lineage>
</organism>
<evidence type="ECO:0000256" key="8">
    <source>
        <dbReference type="PROSITE-ProRule" id="PRU00703"/>
    </source>
</evidence>
<dbReference type="SUPFAM" id="SSF54631">
    <property type="entry name" value="CBS-domain pair"/>
    <property type="match status" value="1"/>
</dbReference>
<dbReference type="SMART" id="SM00116">
    <property type="entry name" value="CBS"/>
    <property type="match status" value="2"/>
</dbReference>
<evidence type="ECO:0000256" key="2">
    <source>
        <dbReference type="ARBA" id="ARBA00022723"/>
    </source>
</evidence>